<evidence type="ECO:0000313" key="4">
    <source>
        <dbReference type="EMBL" id="KAF6159533.1"/>
    </source>
</evidence>
<protein>
    <recommendedName>
        <fullName evidence="3">DUF8040 domain-containing protein</fullName>
    </recommendedName>
</protein>
<reference evidence="4 5" key="1">
    <citation type="journal article" date="2020" name="IScience">
        <title>Genome Sequencing of the Endangered Kingdonia uniflora (Circaeasteraceae, Ranunculales) Reveals Potential Mechanisms of Evolutionary Specialization.</title>
        <authorList>
            <person name="Sun Y."/>
            <person name="Deng T."/>
            <person name="Zhang A."/>
            <person name="Moore M.J."/>
            <person name="Landis J.B."/>
            <person name="Lin N."/>
            <person name="Zhang H."/>
            <person name="Zhang X."/>
            <person name="Huang J."/>
            <person name="Zhang X."/>
            <person name="Sun H."/>
            <person name="Wang H."/>
        </authorList>
    </citation>
    <scope>NUCLEOTIDE SEQUENCE [LARGE SCALE GENOMIC DNA]</scope>
    <source>
        <strain evidence="4">TB1705</strain>
        <tissue evidence="4">Leaf</tissue>
    </source>
</reference>
<keyword evidence="2" id="KW-1133">Transmembrane helix</keyword>
<organism evidence="4 5">
    <name type="scientific">Kingdonia uniflora</name>
    <dbReference type="NCBI Taxonomy" id="39325"/>
    <lineage>
        <taxon>Eukaryota</taxon>
        <taxon>Viridiplantae</taxon>
        <taxon>Streptophyta</taxon>
        <taxon>Embryophyta</taxon>
        <taxon>Tracheophyta</taxon>
        <taxon>Spermatophyta</taxon>
        <taxon>Magnoliopsida</taxon>
        <taxon>Ranunculales</taxon>
        <taxon>Circaeasteraceae</taxon>
        <taxon>Kingdonia</taxon>
    </lineage>
</organism>
<name>A0A7J7MXC8_9MAGN</name>
<proteinExistence type="predicted"/>
<dbReference type="Proteomes" id="UP000541444">
    <property type="component" value="Unassembled WGS sequence"/>
</dbReference>
<feature type="region of interest" description="Disordered" evidence="1">
    <location>
        <begin position="209"/>
        <end position="228"/>
    </location>
</feature>
<dbReference type="EMBL" id="JACGCM010001193">
    <property type="protein sequence ID" value="KAF6159533.1"/>
    <property type="molecule type" value="Genomic_DNA"/>
</dbReference>
<dbReference type="OrthoDB" id="2002958at2759"/>
<sequence length="289" mass="33410">MNGNEDHRNNVIILATATTVVSIAIATTYLMLDNPREPYSNRVEHRNDHIKWILSSKKRCRWNLRMRREPFHHLCALIKDRDLLRDTRTYNVEEQLMRFLRIPAIMCVISFDASFMYMSKEYVPSGFGWDPSKKAVTAADKAWKILLEDLKNFDKLSLFLYEGPKWCFESLQVIFGQNHAIGKYSFNGLDSIYADNDIGGDDALEADSASMATSSANKRPRVHGKKAKTDDEVKNVLYSLHSSLEDMKNNIDPVKRASNIREEVMKVKGYSEHFLCNAWYIMMRDPVEL</sequence>
<evidence type="ECO:0000259" key="3">
    <source>
        <dbReference type="Pfam" id="PF26138"/>
    </source>
</evidence>
<dbReference type="AlphaFoldDB" id="A0A7J7MXC8"/>
<feature type="domain" description="DUF8040" evidence="3">
    <location>
        <begin position="52"/>
        <end position="102"/>
    </location>
</feature>
<comment type="caution">
    <text evidence="4">The sequence shown here is derived from an EMBL/GenBank/DDBJ whole genome shotgun (WGS) entry which is preliminary data.</text>
</comment>
<evidence type="ECO:0000256" key="1">
    <source>
        <dbReference type="SAM" id="MobiDB-lite"/>
    </source>
</evidence>
<evidence type="ECO:0000256" key="2">
    <source>
        <dbReference type="SAM" id="Phobius"/>
    </source>
</evidence>
<keyword evidence="2" id="KW-0472">Membrane</keyword>
<keyword evidence="2" id="KW-0812">Transmembrane</keyword>
<accession>A0A7J7MXC8</accession>
<feature type="transmembrane region" description="Helical" evidence="2">
    <location>
        <begin position="12"/>
        <end position="32"/>
    </location>
</feature>
<gene>
    <name evidence="4" type="ORF">GIB67_032304</name>
</gene>
<dbReference type="Pfam" id="PF26138">
    <property type="entry name" value="DUF8040"/>
    <property type="match status" value="1"/>
</dbReference>
<dbReference type="InterPro" id="IPR058353">
    <property type="entry name" value="DUF8040"/>
</dbReference>
<evidence type="ECO:0000313" key="5">
    <source>
        <dbReference type="Proteomes" id="UP000541444"/>
    </source>
</evidence>
<keyword evidence="5" id="KW-1185">Reference proteome</keyword>